<dbReference type="FunFam" id="3.30.497.10:FF:000001">
    <property type="entry name" value="Serine protease inhibitor"/>
    <property type="match status" value="1"/>
</dbReference>
<dbReference type="Proteomes" id="UP000314987">
    <property type="component" value="Unassembled WGS sequence"/>
</dbReference>
<evidence type="ECO:0000256" key="3">
    <source>
        <dbReference type="ARBA" id="ARBA00023180"/>
    </source>
</evidence>
<dbReference type="InterPro" id="IPR042178">
    <property type="entry name" value="Serpin_sf_1"/>
</dbReference>
<dbReference type="Gene3D" id="3.30.497.10">
    <property type="entry name" value="Antithrombin, subunit I, domain 2"/>
    <property type="match status" value="1"/>
</dbReference>
<organism evidence="8 9">
    <name type="scientific">Vombatus ursinus</name>
    <name type="common">Common wombat</name>
    <dbReference type="NCBI Taxonomy" id="29139"/>
    <lineage>
        <taxon>Eukaryota</taxon>
        <taxon>Metazoa</taxon>
        <taxon>Chordata</taxon>
        <taxon>Craniata</taxon>
        <taxon>Vertebrata</taxon>
        <taxon>Euteleostomi</taxon>
        <taxon>Mammalia</taxon>
        <taxon>Metatheria</taxon>
        <taxon>Diprotodontia</taxon>
        <taxon>Vombatidae</taxon>
        <taxon>Vombatus</taxon>
    </lineage>
</organism>
<dbReference type="CTD" id="145264"/>
<dbReference type="Gene3D" id="2.10.310.10">
    <property type="entry name" value="Serpins superfamily"/>
    <property type="match status" value="1"/>
</dbReference>
<feature type="chain" id="PRO_5021330398" description="Serpin domain-containing protein" evidence="6">
    <location>
        <begin position="23"/>
        <end position="419"/>
    </location>
</feature>
<evidence type="ECO:0000256" key="1">
    <source>
        <dbReference type="ARBA" id="ARBA00009500"/>
    </source>
</evidence>
<evidence type="ECO:0000313" key="8">
    <source>
        <dbReference type="Ensembl" id="ENSVURP00010011390.1"/>
    </source>
</evidence>
<comment type="similarity">
    <text evidence="1 4">Belongs to the serpin family.</text>
</comment>
<evidence type="ECO:0000256" key="5">
    <source>
        <dbReference type="SAM" id="MobiDB-lite"/>
    </source>
</evidence>
<dbReference type="SMART" id="SM00093">
    <property type="entry name" value="SERPIN"/>
    <property type="match status" value="1"/>
</dbReference>
<sequence>MTMKSTLILALLFAGCFLVTNGLQQQKPPDKNHQGTHQARHPLQESEERQAGKEIVDRNTEFACKMYQEITQKSKDENLFFSPLSASTGFSMLTLGAKDYTLSQLSESLNLRNVPVKSIYEGFHYIIHSLNQPDRDLKLHMGNTIFIEDQLRVQKRFLNDVKNIYEAEAIPVDLKDPQKAITQINDYVSQKTHGKINHLIKNLDQGTMLLLIGHIYFQGEWEKKFNPKDTKEDDFFLINGKSVKVPMMYRGGKYKTAYDDQLSCTILEIPFKGNVTGLFILPDKGKLKKVEEGLNKNKLTQWRQSLKGSSVDVCLPKFSISGTYDMKKCLSGLGVTRIFDGSADLTKISPQKTLKVSQAIHKAVLKMNEKGAEAAGGTGIETLPMTVPQIIKFNRPFVIVIIDDKTQTVLFMGKIMNPK</sequence>
<keyword evidence="3" id="KW-0325">Glycoprotein</keyword>
<dbReference type="PANTHER" id="PTHR11461:SF157">
    <property type="entry name" value="SERPIN A12"/>
    <property type="match status" value="1"/>
</dbReference>
<feature type="compositionally biased region" description="Basic and acidic residues" evidence="5">
    <location>
        <begin position="42"/>
        <end position="52"/>
    </location>
</feature>
<evidence type="ECO:0000256" key="2">
    <source>
        <dbReference type="ARBA" id="ARBA00022729"/>
    </source>
</evidence>
<dbReference type="RefSeq" id="XP_027712380.1">
    <property type="nucleotide sequence ID" value="XM_027856579.1"/>
</dbReference>
<dbReference type="Gene3D" id="2.30.39.10">
    <property type="entry name" value="Alpha-1-antitrypsin, domain 1"/>
    <property type="match status" value="1"/>
</dbReference>
<accession>A0A4X2KPT3</accession>
<dbReference type="FunFam" id="2.10.310.10:FF:000001">
    <property type="entry name" value="Serpin family A member 1"/>
    <property type="match status" value="1"/>
</dbReference>
<dbReference type="FunFam" id="2.30.39.10:FF:000003">
    <property type="entry name" value="alpha-1-antitrypsin isoform X1"/>
    <property type="match status" value="1"/>
</dbReference>
<dbReference type="PROSITE" id="PS51257">
    <property type="entry name" value="PROKAR_LIPOPROTEIN"/>
    <property type="match status" value="1"/>
</dbReference>
<dbReference type="InterPro" id="IPR042185">
    <property type="entry name" value="Serpin_sf_2"/>
</dbReference>
<dbReference type="PROSITE" id="PS00284">
    <property type="entry name" value="SERPIN"/>
    <property type="match status" value="1"/>
</dbReference>
<dbReference type="AlphaFoldDB" id="A0A4X2KPT3"/>
<dbReference type="SUPFAM" id="SSF56574">
    <property type="entry name" value="Serpins"/>
    <property type="match status" value="1"/>
</dbReference>
<dbReference type="InterPro" id="IPR023796">
    <property type="entry name" value="Serpin_dom"/>
</dbReference>
<protein>
    <recommendedName>
        <fullName evidence="7">Serpin domain-containing protein</fullName>
    </recommendedName>
</protein>
<reference evidence="8" key="3">
    <citation type="submission" date="2025-09" db="UniProtKB">
        <authorList>
            <consortium name="Ensembl"/>
        </authorList>
    </citation>
    <scope>IDENTIFICATION</scope>
</reference>
<dbReference type="PANTHER" id="PTHR11461">
    <property type="entry name" value="SERINE PROTEASE INHIBITOR, SERPIN"/>
    <property type="match status" value="1"/>
</dbReference>
<feature type="region of interest" description="Disordered" evidence="5">
    <location>
        <begin position="26"/>
        <end position="52"/>
    </location>
</feature>
<dbReference type="STRING" id="29139.ENSVURP00010011390"/>
<evidence type="ECO:0000259" key="7">
    <source>
        <dbReference type="SMART" id="SM00093"/>
    </source>
</evidence>
<evidence type="ECO:0000256" key="4">
    <source>
        <dbReference type="RuleBase" id="RU000411"/>
    </source>
</evidence>
<dbReference type="InterPro" id="IPR036186">
    <property type="entry name" value="Serpin_sf"/>
</dbReference>
<dbReference type="Ensembl" id="ENSVURT00010012936.1">
    <property type="protein sequence ID" value="ENSVURP00010011390.1"/>
    <property type="gene ID" value="ENSVURG00010008806.1"/>
</dbReference>
<proteinExistence type="inferred from homology"/>
<feature type="signal peptide" evidence="6">
    <location>
        <begin position="1"/>
        <end position="22"/>
    </location>
</feature>
<dbReference type="GO" id="GO:0004867">
    <property type="term" value="F:serine-type endopeptidase inhibitor activity"/>
    <property type="evidence" value="ECO:0007669"/>
    <property type="project" value="InterPro"/>
</dbReference>
<keyword evidence="2 6" id="KW-0732">Signal</keyword>
<feature type="domain" description="Serpin" evidence="7">
    <location>
        <begin position="64"/>
        <end position="418"/>
    </location>
</feature>
<dbReference type="InterPro" id="IPR023795">
    <property type="entry name" value="Serpin_CS"/>
</dbReference>
<reference evidence="9" key="1">
    <citation type="submission" date="2018-12" db="EMBL/GenBank/DDBJ databases">
        <authorList>
            <person name="Yazar S."/>
        </authorList>
    </citation>
    <scope>NUCLEOTIDE SEQUENCE [LARGE SCALE GENOMIC DNA]</scope>
</reference>
<dbReference type="RefSeq" id="XP_027712379.1">
    <property type="nucleotide sequence ID" value="XM_027856578.1"/>
</dbReference>
<dbReference type="OrthoDB" id="671595at2759"/>
<keyword evidence="9" id="KW-1185">Reference proteome</keyword>
<dbReference type="Pfam" id="PF00079">
    <property type="entry name" value="Serpin"/>
    <property type="match status" value="1"/>
</dbReference>
<gene>
    <name evidence="8" type="primary">SERPINA12</name>
</gene>
<evidence type="ECO:0000256" key="6">
    <source>
        <dbReference type="SAM" id="SignalP"/>
    </source>
</evidence>
<dbReference type="OMA" id="MFRGGMY"/>
<evidence type="ECO:0000313" key="9">
    <source>
        <dbReference type="Proteomes" id="UP000314987"/>
    </source>
</evidence>
<dbReference type="GeneID" id="114039009"/>
<reference evidence="8" key="2">
    <citation type="submission" date="2025-08" db="UniProtKB">
        <authorList>
            <consortium name="Ensembl"/>
        </authorList>
    </citation>
    <scope>IDENTIFICATION</scope>
</reference>
<dbReference type="GO" id="GO:0005615">
    <property type="term" value="C:extracellular space"/>
    <property type="evidence" value="ECO:0007669"/>
    <property type="project" value="InterPro"/>
</dbReference>
<name>A0A4X2KPT3_VOMUR</name>
<dbReference type="InterPro" id="IPR000215">
    <property type="entry name" value="Serpin_fam"/>
</dbReference>
<dbReference type="GeneTree" id="ENSGT00940000161977"/>